<dbReference type="EMBL" id="VCAZ01000006">
    <property type="protein sequence ID" value="TSK22664.1"/>
    <property type="molecule type" value="Genomic_DNA"/>
</dbReference>
<keyword evidence="1" id="KW-0479">Metal-binding</keyword>
<dbReference type="GO" id="GO:0008270">
    <property type="term" value="F:zinc ion binding"/>
    <property type="evidence" value="ECO:0007669"/>
    <property type="project" value="UniProtKB-KW"/>
</dbReference>
<evidence type="ECO:0000256" key="4">
    <source>
        <dbReference type="PROSITE-ProRule" id="PRU00134"/>
    </source>
</evidence>
<dbReference type="Pfam" id="PF04194">
    <property type="entry name" value="PDCD2_C"/>
    <property type="match status" value="1"/>
</dbReference>
<dbReference type="GO" id="GO:0005737">
    <property type="term" value="C:cytoplasm"/>
    <property type="evidence" value="ECO:0007669"/>
    <property type="project" value="InterPro"/>
</dbReference>
<dbReference type="PANTHER" id="PTHR12298:SF4">
    <property type="entry name" value="PROGRAMMED CELL DEATH PROTEIN 2"/>
    <property type="match status" value="1"/>
</dbReference>
<accession>A0A556TMV3</accession>
<dbReference type="InterPro" id="IPR007320">
    <property type="entry name" value="PDCD2_C"/>
</dbReference>
<evidence type="ECO:0000256" key="1">
    <source>
        <dbReference type="ARBA" id="ARBA00022723"/>
    </source>
</evidence>
<reference evidence="6 7" key="1">
    <citation type="journal article" date="2019" name="Genome Biol. Evol.">
        <title>Whole-Genome Sequencing of the Giant Devil Catfish, Bagarius yarrelli.</title>
        <authorList>
            <person name="Jiang W."/>
            <person name="Lv Y."/>
            <person name="Cheng L."/>
            <person name="Yang K."/>
            <person name="Chao B."/>
            <person name="Wang X."/>
            <person name="Li Y."/>
            <person name="Pan X."/>
            <person name="You X."/>
            <person name="Zhang Y."/>
            <person name="Yang J."/>
            <person name="Li J."/>
            <person name="Zhang X."/>
            <person name="Liu S."/>
            <person name="Sun C."/>
            <person name="Yang J."/>
            <person name="Shi Q."/>
        </authorList>
    </citation>
    <scope>NUCLEOTIDE SEQUENCE [LARGE SCALE GENOMIC DNA]</scope>
    <source>
        <strain evidence="6">JWS20170419001</strain>
        <tissue evidence="6">Muscle</tissue>
    </source>
</reference>
<proteinExistence type="predicted"/>
<evidence type="ECO:0000313" key="7">
    <source>
        <dbReference type="Proteomes" id="UP000319801"/>
    </source>
</evidence>
<keyword evidence="2 4" id="KW-0863">Zinc-finger</keyword>
<protein>
    <submittedName>
        <fullName evidence="6">Programmed cell death protein 2</fullName>
    </submittedName>
</protein>
<comment type="caution">
    <text evidence="6">The sequence shown here is derived from an EMBL/GenBank/DDBJ whole genome shotgun (WGS) entry which is preliminary data.</text>
</comment>
<gene>
    <name evidence="6" type="ORF">Baya_2022</name>
</gene>
<dbReference type="AlphaFoldDB" id="A0A556TMV3"/>
<evidence type="ECO:0000259" key="5">
    <source>
        <dbReference type="PROSITE" id="PS50865"/>
    </source>
</evidence>
<dbReference type="PROSITE" id="PS01360">
    <property type="entry name" value="ZF_MYND_1"/>
    <property type="match status" value="1"/>
</dbReference>
<feature type="domain" description="MYND-type" evidence="5">
    <location>
        <begin position="144"/>
        <end position="181"/>
    </location>
</feature>
<name>A0A556TMV3_BAGYA</name>
<dbReference type="GO" id="GO:0005634">
    <property type="term" value="C:nucleus"/>
    <property type="evidence" value="ECO:0007669"/>
    <property type="project" value="TreeGrafter"/>
</dbReference>
<dbReference type="Pfam" id="PF01753">
    <property type="entry name" value="zf-MYND"/>
    <property type="match status" value="1"/>
</dbReference>
<dbReference type="OrthoDB" id="443682at2759"/>
<keyword evidence="7" id="KW-1185">Reference proteome</keyword>
<evidence type="ECO:0000256" key="3">
    <source>
        <dbReference type="ARBA" id="ARBA00022833"/>
    </source>
</evidence>
<keyword evidence="3" id="KW-0862">Zinc</keyword>
<evidence type="ECO:0000313" key="6">
    <source>
        <dbReference type="EMBL" id="TSK22664.1"/>
    </source>
</evidence>
<dbReference type="InterPro" id="IPR002893">
    <property type="entry name" value="Znf_MYND"/>
</dbReference>
<dbReference type="Gene3D" id="6.10.140.2220">
    <property type="match status" value="1"/>
</dbReference>
<dbReference type="PANTHER" id="PTHR12298">
    <property type="entry name" value="PCDC2 PROGRAMMED CELL DEATH PROTEIN 2 -RELATED"/>
    <property type="match status" value="1"/>
</dbReference>
<dbReference type="PROSITE" id="PS50865">
    <property type="entry name" value="ZF_MYND_2"/>
    <property type="match status" value="1"/>
</dbReference>
<dbReference type="SUPFAM" id="SSF144232">
    <property type="entry name" value="HIT/MYND zinc finger-like"/>
    <property type="match status" value="1"/>
</dbReference>
<sequence length="356" mass="40149">MSENGTGSEKETGVVLGFLEEAEPWQLASAQFPSKLGGRPAWLSQLNLPTAAELVCEKCQLPTVFLLQVYAPIVGQERSFHRTLYVFCCKTPACYTANDNRCFKVFRSQLPRKNDFYPYDPPPDEEPAASANDEQILGSGVKLCRLCGCAGHKVCSRCHAVTYCCKEHQAIDWKRRHKKECSTESFSASDASVNSFLFPEWELVTEPEKVAVNDKAVDSNSLEQVNISSSDLEESELESMALHESKDTETFQRFKKRIATEPDQVLRYCREGSPLWVSSEHMPSQDDVPKCQCGNKRMFEFQIMPQLLNHLKVDSPDASIDWGTLAIYTCAASCDQGQNYSVEYIWKQDFSEEQAV</sequence>
<organism evidence="6 7">
    <name type="scientific">Bagarius yarrelli</name>
    <name type="common">Goonch</name>
    <name type="synonym">Bagrus yarrelli</name>
    <dbReference type="NCBI Taxonomy" id="175774"/>
    <lineage>
        <taxon>Eukaryota</taxon>
        <taxon>Metazoa</taxon>
        <taxon>Chordata</taxon>
        <taxon>Craniata</taxon>
        <taxon>Vertebrata</taxon>
        <taxon>Euteleostomi</taxon>
        <taxon>Actinopterygii</taxon>
        <taxon>Neopterygii</taxon>
        <taxon>Teleostei</taxon>
        <taxon>Ostariophysi</taxon>
        <taxon>Siluriformes</taxon>
        <taxon>Sisoridae</taxon>
        <taxon>Sisorinae</taxon>
        <taxon>Bagarius</taxon>
    </lineage>
</organism>
<dbReference type="Proteomes" id="UP000319801">
    <property type="component" value="Unassembled WGS sequence"/>
</dbReference>
<evidence type="ECO:0000256" key="2">
    <source>
        <dbReference type="ARBA" id="ARBA00022771"/>
    </source>
</evidence>